<gene>
    <name evidence="5" type="ORF">IQ215_08065</name>
</gene>
<keyword evidence="2" id="KW-0605">Phycobilisome</keyword>
<accession>A0ABR9V481</accession>
<evidence type="ECO:0000313" key="6">
    <source>
        <dbReference type="Proteomes" id="UP000654604"/>
    </source>
</evidence>
<evidence type="ECO:0000256" key="2">
    <source>
        <dbReference type="ARBA" id="ARBA00022738"/>
    </source>
</evidence>
<name>A0ABR9V481_9CHRO</name>
<dbReference type="Gene3D" id="1.25.10.10">
    <property type="entry name" value="Leucine-rich Repeat Variant"/>
    <property type="match status" value="1"/>
</dbReference>
<keyword evidence="4" id="KW-0472">Membrane</keyword>
<feature type="transmembrane region" description="Helical" evidence="4">
    <location>
        <begin position="106"/>
        <end position="130"/>
    </location>
</feature>
<proteinExistence type="predicted"/>
<dbReference type="Proteomes" id="UP000654604">
    <property type="component" value="Unassembled WGS sequence"/>
</dbReference>
<protein>
    <submittedName>
        <fullName evidence="5">HEAT repeat domain-containing protein</fullName>
    </submittedName>
</protein>
<feature type="transmembrane region" description="Helical" evidence="4">
    <location>
        <begin position="6"/>
        <end position="23"/>
    </location>
</feature>
<keyword evidence="4" id="KW-0812">Transmembrane</keyword>
<evidence type="ECO:0000313" key="5">
    <source>
        <dbReference type="EMBL" id="MBE9222652.1"/>
    </source>
</evidence>
<evidence type="ECO:0000256" key="1">
    <source>
        <dbReference type="ARBA" id="ARBA00022549"/>
    </source>
</evidence>
<organism evidence="5 6">
    <name type="scientific">Cyanobacterium stanieri LEGE 03274</name>
    <dbReference type="NCBI Taxonomy" id="1828756"/>
    <lineage>
        <taxon>Bacteria</taxon>
        <taxon>Bacillati</taxon>
        <taxon>Cyanobacteriota</taxon>
        <taxon>Cyanophyceae</taxon>
        <taxon>Oscillatoriophycideae</taxon>
        <taxon>Chroococcales</taxon>
        <taxon>Geminocystaceae</taxon>
        <taxon>Cyanobacterium</taxon>
    </lineage>
</organism>
<sequence>MLPKKWLWRLIFSLSFYFIYPTVQVNNYYQFRAIASEAENQDPAILYDENMRKGYQATDNRQYDEALSYFQTALTYRPNDVYAQRAINNVEAMSANNSNRWDMDNLLFLLIISLVILVIIISITLIIVGLKILSNSQKKTKTISDRPLEQISLNNNILEDNQEDNNQLNKATLAKRINPEVEKPLDKTQELIKELIEGDAKNRSKVIWNLASQADSRAIAPLLDIMIKSNSQEKTLILEAISQIAFNSIKPINQALILSLQDDHGTVRKNALRDVSKVYELITQVQPIITQTAYNDPDPEVREIALSILEKIAHNPNLFTLDNHKDYAQEIDATLIQDNPTLDSH</sequence>
<reference evidence="5 6" key="1">
    <citation type="submission" date="2020-10" db="EMBL/GenBank/DDBJ databases">
        <authorList>
            <person name="Castelo-Branco R."/>
            <person name="Eusebio N."/>
            <person name="Adriana R."/>
            <person name="Vieira A."/>
            <person name="Brugerolle De Fraissinette N."/>
            <person name="Rezende De Castro R."/>
            <person name="Schneider M.P."/>
            <person name="Vasconcelos V."/>
            <person name="Leao P.N."/>
        </authorList>
    </citation>
    <scope>NUCLEOTIDE SEQUENCE [LARGE SCALE GENOMIC DNA]</scope>
    <source>
        <strain evidence="5 6">LEGE 03274</strain>
    </source>
</reference>
<dbReference type="RefSeq" id="WP_193800808.1">
    <property type="nucleotide sequence ID" value="NZ_JADEWC010000015.1"/>
</dbReference>
<dbReference type="PROSITE" id="PS50005">
    <property type="entry name" value="TPR"/>
    <property type="match status" value="1"/>
</dbReference>
<keyword evidence="1" id="KW-0042">Antenna complex</keyword>
<dbReference type="SUPFAM" id="SSF48371">
    <property type="entry name" value="ARM repeat"/>
    <property type="match status" value="1"/>
</dbReference>
<dbReference type="InterPro" id="IPR016024">
    <property type="entry name" value="ARM-type_fold"/>
</dbReference>
<dbReference type="EMBL" id="JADEWC010000015">
    <property type="protein sequence ID" value="MBE9222652.1"/>
    <property type="molecule type" value="Genomic_DNA"/>
</dbReference>
<dbReference type="InterPro" id="IPR019734">
    <property type="entry name" value="TPR_rpt"/>
</dbReference>
<keyword evidence="3" id="KW-0802">TPR repeat</keyword>
<dbReference type="InterPro" id="IPR011989">
    <property type="entry name" value="ARM-like"/>
</dbReference>
<keyword evidence="4" id="KW-1133">Transmembrane helix</keyword>
<evidence type="ECO:0000256" key="3">
    <source>
        <dbReference type="PROSITE-ProRule" id="PRU00339"/>
    </source>
</evidence>
<keyword evidence="6" id="KW-1185">Reference proteome</keyword>
<feature type="repeat" description="TPR" evidence="3">
    <location>
        <begin position="47"/>
        <end position="80"/>
    </location>
</feature>
<comment type="caution">
    <text evidence="5">The sequence shown here is derived from an EMBL/GenBank/DDBJ whole genome shotgun (WGS) entry which is preliminary data.</text>
</comment>
<evidence type="ECO:0000256" key="4">
    <source>
        <dbReference type="SAM" id="Phobius"/>
    </source>
</evidence>